<protein>
    <submittedName>
        <fullName evidence="2">Uncharacterized protein</fullName>
    </submittedName>
</protein>
<evidence type="ECO:0000313" key="3">
    <source>
        <dbReference type="Proteomes" id="UP000003107"/>
    </source>
</evidence>
<sequence length="162" mass="18733">MDIQKLNQNLNKLNKILFIILGIAAAVWIGVEVFIGSKVEYAKEQMKENLCEASNVKEMLARLNSGLPRKLDEINTLEKIVCENRRFVYRYALGKGLETDENALNDKDIAELKEEQTKELKKEFCEDTRLKAVRDIADGVDFVYYIKDKELIRVKLESKDCK</sequence>
<feature type="transmembrane region" description="Helical" evidence="1">
    <location>
        <begin position="16"/>
        <end position="37"/>
    </location>
</feature>
<comment type="caution">
    <text evidence="2">The sequence shown here is derived from an EMBL/GenBank/DDBJ whole genome shotgun (WGS) entry which is preliminary data.</text>
</comment>
<dbReference type="GeneID" id="60989462"/>
<dbReference type="OrthoDB" id="5361302at2"/>
<proteinExistence type="predicted"/>
<dbReference type="eggNOG" id="ENOG5030P45">
    <property type="taxonomic scope" value="Bacteria"/>
</dbReference>
<keyword evidence="1" id="KW-0472">Membrane</keyword>
<dbReference type="Proteomes" id="UP000003107">
    <property type="component" value="Unassembled WGS sequence"/>
</dbReference>
<keyword evidence="3" id="KW-1185">Reference proteome</keyword>
<accession>C6RJ87</accession>
<keyword evidence="1" id="KW-0812">Transmembrane</keyword>
<dbReference type="RefSeq" id="WP_004321829.1">
    <property type="nucleotide sequence ID" value="NZ_ACVQ01000033.1"/>
</dbReference>
<evidence type="ECO:0000256" key="1">
    <source>
        <dbReference type="SAM" id="Phobius"/>
    </source>
</evidence>
<dbReference type="STRING" id="553219.CAMSH0001_0189"/>
<dbReference type="AlphaFoldDB" id="C6RJ87"/>
<gene>
    <name evidence="2" type="ORF">CAMSH0001_0189</name>
</gene>
<keyword evidence="1" id="KW-1133">Transmembrane helix</keyword>
<dbReference type="EMBL" id="ACVQ01000033">
    <property type="protein sequence ID" value="EET78668.1"/>
    <property type="molecule type" value="Genomic_DNA"/>
</dbReference>
<reference evidence="2 3" key="1">
    <citation type="submission" date="2009-07" db="EMBL/GenBank/DDBJ databases">
        <authorList>
            <person name="Madupu R."/>
            <person name="Sebastian Y."/>
            <person name="Durkin A.S."/>
            <person name="Torralba M."/>
            <person name="Methe B."/>
            <person name="Sutton G.G."/>
            <person name="Strausberg R.L."/>
            <person name="Nelson K.E."/>
        </authorList>
    </citation>
    <scope>NUCLEOTIDE SEQUENCE [LARGE SCALE GENOMIC DNA]</scope>
    <source>
        <strain evidence="2 3">RM3277</strain>
    </source>
</reference>
<evidence type="ECO:0000313" key="2">
    <source>
        <dbReference type="EMBL" id="EET78668.1"/>
    </source>
</evidence>
<organism evidence="2 3">
    <name type="scientific">Campylobacter showae RM3277</name>
    <dbReference type="NCBI Taxonomy" id="553219"/>
    <lineage>
        <taxon>Bacteria</taxon>
        <taxon>Pseudomonadati</taxon>
        <taxon>Campylobacterota</taxon>
        <taxon>Epsilonproteobacteria</taxon>
        <taxon>Campylobacterales</taxon>
        <taxon>Campylobacteraceae</taxon>
        <taxon>Campylobacter</taxon>
    </lineage>
</organism>
<name>C6RJ87_9BACT</name>